<dbReference type="RefSeq" id="WP_092475380.1">
    <property type="nucleotide sequence ID" value="NZ_FOOX01000025.1"/>
</dbReference>
<dbReference type="STRING" id="341036.SAMN05660649_04797"/>
<evidence type="ECO:0000313" key="2">
    <source>
        <dbReference type="Proteomes" id="UP000199337"/>
    </source>
</evidence>
<dbReference type="AlphaFoldDB" id="A0A1I2Z786"/>
<keyword evidence="2" id="KW-1185">Reference proteome</keyword>
<dbReference type="OrthoDB" id="9850190at2"/>
<gene>
    <name evidence="1" type="ORF">SAMN05660649_04797</name>
</gene>
<organism evidence="1 2">
    <name type="scientific">Desulfotruncus arcticus DSM 17038</name>
    <dbReference type="NCBI Taxonomy" id="1121424"/>
    <lineage>
        <taxon>Bacteria</taxon>
        <taxon>Bacillati</taxon>
        <taxon>Bacillota</taxon>
        <taxon>Clostridia</taxon>
        <taxon>Eubacteriales</taxon>
        <taxon>Desulfallaceae</taxon>
        <taxon>Desulfotruncus</taxon>
    </lineage>
</organism>
<reference evidence="2" key="1">
    <citation type="submission" date="2016-10" db="EMBL/GenBank/DDBJ databases">
        <authorList>
            <person name="Varghese N."/>
            <person name="Submissions S."/>
        </authorList>
    </citation>
    <scope>NUCLEOTIDE SEQUENCE [LARGE SCALE GENOMIC DNA]</scope>
    <source>
        <strain evidence="2">DSM 17038</strain>
    </source>
</reference>
<sequence>MKNKIVTLICLGMVILLTTGGCDDEKKAIDTKDNDTLKPAKTIVENYLINAAENNWTEALKELSGEALIQAEVNKDRVKSKRQIIAKEFEGEFITVKTVELTCDFTETDGSTNTDRLAYKFYLEKSGNGWKIYKTEWGDYIHGELQLGRIPNGAEETICQYINLSINERRSQDYLYLAGKALNDSQRAKLLPNDNDVKTKTSEEFKSIECLGVTDKYAVARVVSNLTKEDKVYSVVSIVDFVKVNGSWKISRLDVASIKGV</sequence>
<accession>A0A1I2Z786</accession>
<proteinExistence type="predicted"/>
<dbReference type="EMBL" id="FOOX01000025">
    <property type="protein sequence ID" value="SFH33778.1"/>
    <property type="molecule type" value="Genomic_DNA"/>
</dbReference>
<evidence type="ECO:0000313" key="1">
    <source>
        <dbReference type="EMBL" id="SFH33778.1"/>
    </source>
</evidence>
<dbReference type="Proteomes" id="UP000199337">
    <property type="component" value="Unassembled WGS sequence"/>
</dbReference>
<protein>
    <submittedName>
        <fullName evidence="1">Uncharacterized protein</fullName>
    </submittedName>
</protein>
<name>A0A1I2Z786_9FIRM</name>
<dbReference type="PROSITE" id="PS51257">
    <property type="entry name" value="PROKAR_LIPOPROTEIN"/>
    <property type="match status" value="1"/>
</dbReference>